<dbReference type="Pfam" id="PF03358">
    <property type="entry name" value="FMN_red"/>
    <property type="match status" value="1"/>
</dbReference>
<dbReference type="Proteomes" id="UP001366166">
    <property type="component" value="Chromosome"/>
</dbReference>
<dbReference type="PANTHER" id="PTHR43278">
    <property type="entry name" value="NAD(P)H-DEPENDENT FMN-CONTAINING OXIDOREDUCTASE YWQN-RELATED"/>
    <property type="match status" value="1"/>
</dbReference>
<accession>A0AAU9EG17</accession>
<dbReference type="InterPro" id="IPR051796">
    <property type="entry name" value="ISF_SsuE-like"/>
</dbReference>
<organism evidence="4 5">
    <name type="scientific">Desulfoferula mesophila</name>
    <dbReference type="NCBI Taxonomy" id="3058419"/>
    <lineage>
        <taxon>Bacteria</taxon>
        <taxon>Pseudomonadati</taxon>
        <taxon>Thermodesulfobacteriota</taxon>
        <taxon>Desulfarculia</taxon>
        <taxon>Desulfarculales</taxon>
        <taxon>Desulfarculaceae</taxon>
        <taxon>Desulfoferula</taxon>
    </lineage>
</organism>
<feature type="domain" description="NADPH-dependent FMN reductase-like" evidence="3">
    <location>
        <begin position="4"/>
        <end position="148"/>
    </location>
</feature>
<keyword evidence="1" id="KW-0285">Flavoprotein</keyword>
<evidence type="ECO:0000256" key="1">
    <source>
        <dbReference type="ARBA" id="ARBA00022630"/>
    </source>
</evidence>
<dbReference type="GO" id="GO:0016491">
    <property type="term" value="F:oxidoreductase activity"/>
    <property type="evidence" value="ECO:0007669"/>
    <property type="project" value="InterPro"/>
</dbReference>
<proteinExistence type="predicted"/>
<evidence type="ECO:0000256" key="2">
    <source>
        <dbReference type="ARBA" id="ARBA00022643"/>
    </source>
</evidence>
<evidence type="ECO:0000313" key="4">
    <source>
        <dbReference type="EMBL" id="BEQ16043.1"/>
    </source>
</evidence>
<keyword evidence="2" id="KW-0288">FMN</keyword>
<protein>
    <submittedName>
        <fullName evidence="4">Flavodoxin family protein</fullName>
    </submittedName>
</protein>
<dbReference type="InterPro" id="IPR029039">
    <property type="entry name" value="Flavoprotein-like_sf"/>
</dbReference>
<dbReference type="AlphaFoldDB" id="A0AAU9EG17"/>
<evidence type="ECO:0000259" key="3">
    <source>
        <dbReference type="Pfam" id="PF03358"/>
    </source>
</evidence>
<dbReference type="PANTHER" id="PTHR43278:SF1">
    <property type="entry name" value="IRON-SULFUR FLAVOPROTEIN MJ1083"/>
    <property type="match status" value="1"/>
</dbReference>
<sequence length="214" mass="22893">MQPQILGVSGSPVANSNTDRLVRAVLEASGLPGEFVKLSDLEVGPCRGCLGCRSDNVCKVNDDFPALAEKVRRAGALVVGGHATYGTMNGFTKLFLERLFSLRHRRGLNRGKLAVAVATGNGRGRPGLEAAADQIAHSLAWEGMEVLGTLRVTGNPRCLVCGYGPTCPMSALPHVFGPDNTEVTPDKFRRVEDQTEVWQRAQELGREIGARLAG</sequence>
<dbReference type="EMBL" id="AP028679">
    <property type="protein sequence ID" value="BEQ16043.1"/>
    <property type="molecule type" value="Genomic_DNA"/>
</dbReference>
<dbReference type="Gene3D" id="3.40.50.360">
    <property type="match status" value="1"/>
</dbReference>
<dbReference type="RefSeq" id="WP_338601312.1">
    <property type="nucleotide sequence ID" value="NZ_AP028679.1"/>
</dbReference>
<name>A0AAU9EG17_9BACT</name>
<evidence type="ECO:0000313" key="5">
    <source>
        <dbReference type="Proteomes" id="UP001366166"/>
    </source>
</evidence>
<gene>
    <name evidence="4" type="ORF">FAK_31090</name>
</gene>
<keyword evidence="5" id="KW-1185">Reference proteome</keyword>
<dbReference type="KEGG" id="dmp:FAK_31090"/>
<dbReference type="SUPFAM" id="SSF52218">
    <property type="entry name" value="Flavoproteins"/>
    <property type="match status" value="1"/>
</dbReference>
<dbReference type="InterPro" id="IPR005025">
    <property type="entry name" value="FMN_Rdtase-like_dom"/>
</dbReference>
<reference evidence="5" key="1">
    <citation type="journal article" date="2023" name="Arch. Microbiol.">
        <title>Desulfoferula mesophilus gen. nov. sp. nov., a mesophilic sulfate-reducing bacterium isolated from a brackish lake sediment.</title>
        <authorList>
            <person name="Watanabe T."/>
            <person name="Yabe T."/>
            <person name="Tsuji J.M."/>
            <person name="Fukui M."/>
        </authorList>
    </citation>
    <scope>NUCLEOTIDE SEQUENCE [LARGE SCALE GENOMIC DNA]</scope>
    <source>
        <strain evidence="5">12FAK</strain>
    </source>
</reference>